<feature type="transmembrane region" description="Helical" evidence="1">
    <location>
        <begin position="69"/>
        <end position="94"/>
    </location>
</feature>
<gene>
    <name evidence="2" type="ORF">SAMN04489842_1379</name>
</gene>
<dbReference type="STRING" id="1095778.SAMN04489842_1379"/>
<keyword evidence="1" id="KW-0472">Membrane</keyword>
<feature type="transmembrane region" description="Helical" evidence="1">
    <location>
        <begin position="28"/>
        <end position="48"/>
    </location>
</feature>
<dbReference type="EMBL" id="FNLC01000001">
    <property type="protein sequence ID" value="SDQ62693.1"/>
    <property type="molecule type" value="Genomic_DNA"/>
</dbReference>
<dbReference type="OrthoDB" id="380946at2157"/>
<sequence length="254" mass="29332">MGELSLYILLRDWDLNSLQFNLPSQRCLIAGAATIFLVGIIFGLRYAYKNGWPLAIRFIGWFYNRFYAYWPVFPYSHTSWVIGGASLMAFVVFLPFTDDLIVNVTAFYATILFLEGTLRKEVPILSVEFNQNPPWSKESDTNLVDREDDEFVVKQRIRLENFGDASADNLTVMCRAVCPDSGVTRDWKRVEFGDDEAPRLEPNDSQHTEVVLDSFDEYTGQQYLTEVKIKPNVRQGHLAIRKLHYTNPRKPDNK</sequence>
<dbReference type="AlphaFoldDB" id="A0A1H1CES1"/>
<keyword evidence="3" id="KW-1185">Reference proteome</keyword>
<keyword evidence="1" id="KW-0812">Transmembrane</keyword>
<evidence type="ECO:0000256" key="1">
    <source>
        <dbReference type="SAM" id="Phobius"/>
    </source>
</evidence>
<name>A0A1H1CES1_NATTX</name>
<keyword evidence="1" id="KW-1133">Transmembrane helix</keyword>
<evidence type="ECO:0000313" key="2">
    <source>
        <dbReference type="EMBL" id="SDQ62693.1"/>
    </source>
</evidence>
<dbReference type="Proteomes" id="UP000198848">
    <property type="component" value="Unassembled WGS sequence"/>
</dbReference>
<accession>A0A1H1CES1</accession>
<protein>
    <submittedName>
        <fullName evidence="2">Uncharacterized protein</fullName>
    </submittedName>
</protein>
<organism evidence="2 3">
    <name type="scientific">Natronobacterium texcoconense</name>
    <dbReference type="NCBI Taxonomy" id="1095778"/>
    <lineage>
        <taxon>Archaea</taxon>
        <taxon>Methanobacteriati</taxon>
        <taxon>Methanobacteriota</taxon>
        <taxon>Stenosarchaea group</taxon>
        <taxon>Halobacteria</taxon>
        <taxon>Halobacteriales</taxon>
        <taxon>Natrialbaceae</taxon>
        <taxon>Natronobacterium</taxon>
    </lineage>
</organism>
<evidence type="ECO:0000313" key="3">
    <source>
        <dbReference type="Proteomes" id="UP000198848"/>
    </source>
</evidence>
<reference evidence="3" key="1">
    <citation type="submission" date="2016-10" db="EMBL/GenBank/DDBJ databases">
        <authorList>
            <person name="Varghese N."/>
            <person name="Submissions S."/>
        </authorList>
    </citation>
    <scope>NUCLEOTIDE SEQUENCE [LARGE SCALE GENOMIC DNA]</scope>
    <source>
        <strain evidence="3">DSM 24767</strain>
    </source>
</reference>
<dbReference type="RefSeq" id="WP_139169252.1">
    <property type="nucleotide sequence ID" value="NZ_FNLC01000001.1"/>
</dbReference>
<proteinExistence type="predicted"/>